<evidence type="ECO:0000313" key="5">
    <source>
        <dbReference type="Proteomes" id="UP001174936"/>
    </source>
</evidence>
<dbReference type="SMART" id="SM00173">
    <property type="entry name" value="RAS"/>
    <property type="match status" value="1"/>
</dbReference>
<dbReference type="GO" id="GO:0003924">
    <property type="term" value="F:GTPase activity"/>
    <property type="evidence" value="ECO:0007669"/>
    <property type="project" value="InterPro"/>
</dbReference>
<name>A0AA40CJH3_9PEZI</name>
<dbReference type="Proteomes" id="UP001174936">
    <property type="component" value="Unassembled WGS sequence"/>
</dbReference>
<reference evidence="4" key="1">
    <citation type="submission" date="2023-06" db="EMBL/GenBank/DDBJ databases">
        <title>Genome-scale phylogeny and comparative genomics of the fungal order Sordariales.</title>
        <authorList>
            <consortium name="Lawrence Berkeley National Laboratory"/>
            <person name="Hensen N."/>
            <person name="Bonometti L."/>
            <person name="Westerberg I."/>
            <person name="Brannstrom I.O."/>
            <person name="Guillou S."/>
            <person name="Cros-Aarteil S."/>
            <person name="Calhoun S."/>
            <person name="Haridas S."/>
            <person name="Kuo A."/>
            <person name="Mondo S."/>
            <person name="Pangilinan J."/>
            <person name="Riley R."/>
            <person name="Labutti K."/>
            <person name="Andreopoulos B."/>
            <person name="Lipzen A."/>
            <person name="Chen C."/>
            <person name="Yanf M."/>
            <person name="Daum C."/>
            <person name="Ng V."/>
            <person name="Clum A."/>
            <person name="Steindorff A."/>
            <person name="Ohm R."/>
            <person name="Martin F."/>
            <person name="Silar P."/>
            <person name="Natvig D."/>
            <person name="Lalanne C."/>
            <person name="Gautier V."/>
            <person name="Ament-Velasquez S.L."/>
            <person name="Kruys A."/>
            <person name="Hutchinson M.I."/>
            <person name="Powell A.J."/>
            <person name="Barry K."/>
            <person name="Miller A.N."/>
            <person name="Grigoriev I.V."/>
            <person name="Debuchy R."/>
            <person name="Gladieux P."/>
            <person name="Thoren M.H."/>
            <person name="Johannesson H."/>
        </authorList>
    </citation>
    <scope>NUCLEOTIDE SEQUENCE</scope>
    <source>
        <strain evidence="4">SMH2532-1</strain>
    </source>
</reference>
<accession>A0AA40CJH3</accession>
<dbReference type="InterPro" id="IPR003578">
    <property type="entry name" value="Small_GTPase_Rho"/>
</dbReference>
<evidence type="ECO:0000256" key="1">
    <source>
        <dbReference type="ARBA" id="ARBA00022481"/>
    </source>
</evidence>
<evidence type="ECO:0000256" key="3">
    <source>
        <dbReference type="ARBA" id="ARBA00023134"/>
    </source>
</evidence>
<protein>
    <submittedName>
        <fullName evidence="4">P-loop containing nucleoside triphosphate hydrolase protein</fullName>
    </submittedName>
</protein>
<keyword evidence="2" id="KW-0547">Nucleotide-binding</keyword>
<proteinExistence type="predicted"/>
<dbReference type="PROSITE" id="PS51420">
    <property type="entry name" value="RHO"/>
    <property type="match status" value="1"/>
</dbReference>
<dbReference type="Pfam" id="PF00071">
    <property type="entry name" value="Ras"/>
    <property type="match status" value="1"/>
</dbReference>
<dbReference type="PRINTS" id="PR00449">
    <property type="entry name" value="RASTRNSFRMNG"/>
</dbReference>
<keyword evidence="3" id="KW-0342">GTP-binding</keyword>
<dbReference type="SMART" id="SM00175">
    <property type="entry name" value="RAB"/>
    <property type="match status" value="1"/>
</dbReference>
<dbReference type="SUPFAM" id="SSF52540">
    <property type="entry name" value="P-loop containing nucleoside triphosphate hydrolases"/>
    <property type="match status" value="1"/>
</dbReference>
<dbReference type="InterPro" id="IPR005225">
    <property type="entry name" value="Small_GTP-bd"/>
</dbReference>
<dbReference type="InterPro" id="IPR027417">
    <property type="entry name" value="P-loop_NTPase"/>
</dbReference>
<dbReference type="AlphaFoldDB" id="A0AA40CJH3"/>
<dbReference type="SMART" id="SM00174">
    <property type="entry name" value="RHO"/>
    <property type="match status" value="1"/>
</dbReference>
<dbReference type="PROSITE" id="PS51419">
    <property type="entry name" value="RAB"/>
    <property type="match status" value="1"/>
</dbReference>
<evidence type="ECO:0000313" key="4">
    <source>
        <dbReference type="EMBL" id="KAK0639833.1"/>
    </source>
</evidence>
<dbReference type="InterPro" id="IPR001806">
    <property type="entry name" value="Small_GTPase"/>
</dbReference>
<dbReference type="PROSITE" id="PS51421">
    <property type="entry name" value="RAS"/>
    <property type="match status" value="1"/>
</dbReference>
<keyword evidence="1" id="KW-0488">Methylation</keyword>
<sequence length="282" mass="31376">MPGSGENLPRRQKLCFVGDSGCGKTCLLTTTTKGTYPQASNMQHGGSGLSIGYEPTTFENYVSEVDVRNGAKIELEIWDTAGQELYDNLRALSYPDSHALVMCFSIGDPLSYHHVLEKWLPEATRFCPETPIFVVGCKQDLRFDHKTIAELQRSGQLPLTTAEGLAAAGRIGAKYYIETSAKTSYGIDNLLAIIADEVLKTSHAEPASSIARRFHEDARLINEERRNLRASGEILTPREKEYASKYVRVLDEPNSTVWRLQEHQIVDKGTNASRSSFFRKAS</sequence>
<dbReference type="PANTHER" id="PTHR24072">
    <property type="entry name" value="RHO FAMILY GTPASE"/>
    <property type="match status" value="1"/>
</dbReference>
<dbReference type="Gene3D" id="3.40.50.300">
    <property type="entry name" value="P-loop containing nucleotide triphosphate hydrolases"/>
    <property type="match status" value="1"/>
</dbReference>
<evidence type="ECO:0000256" key="2">
    <source>
        <dbReference type="ARBA" id="ARBA00022741"/>
    </source>
</evidence>
<organism evidence="4 5">
    <name type="scientific">Cercophora newfieldiana</name>
    <dbReference type="NCBI Taxonomy" id="92897"/>
    <lineage>
        <taxon>Eukaryota</taxon>
        <taxon>Fungi</taxon>
        <taxon>Dikarya</taxon>
        <taxon>Ascomycota</taxon>
        <taxon>Pezizomycotina</taxon>
        <taxon>Sordariomycetes</taxon>
        <taxon>Sordariomycetidae</taxon>
        <taxon>Sordariales</taxon>
        <taxon>Lasiosphaeriaceae</taxon>
        <taxon>Cercophora</taxon>
    </lineage>
</organism>
<dbReference type="GO" id="GO:0007264">
    <property type="term" value="P:small GTPase-mediated signal transduction"/>
    <property type="evidence" value="ECO:0007669"/>
    <property type="project" value="InterPro"/>
</dbReference>
<dbReference type="NCBIfam" id="TIGR00231">
    <property type="entry name" value="small_GTP"/>
    <property type="match status" value="1"/>
</dbReference>
<dbReference type="EMBL" id="JAULSV010000007">
    <property type="protein sequence ID" value="KAK0639833.1"/>
    <property type="molecule type" value="Genomic_DNA"/>
</dbReference>
<gene>
    <name evidence="4" type="ORF">B0T16DRAFT_337971</name>
</gene>
<keyword evidence="5" id="KW-1185">Reference proteome</keyword>
<keyword evidence="4" id="KW-0378">Hydrolase</keyword>
<comment type="caution">
    <text evidence="4">The sequence shown here is derived from an EMBL/GenBank/DDBJ whole genome shotgun (WGS) entry which is preliminary data.</text>
</comment>
<dbReference type="GO" id="GO:0005525">
    <property type="term" value="F:GTP binding"/>
    <property type="evidence" value="ECO:0007669"/>
    <property type="project" value="UniProtKB-KW"/>
</dbReference>